<evidence type="ECO:0000256" key="10">
    <source>
        <dbReference type="RuleBase" id="RU361156"/>
    </source>
</evidence>
<keyword evidence="4 10" id="KW-0121">Carboxypeptidase</keyword>
<dbReference type="FunFam" id="3.40.50.11320:FF:000001">
    <property type="entry name" value="Carboxypeptidase"/>
    <property type="match status" value="1"/>
</dbReference>
<keyword evidence="7 10" id="KW-0378">Hydrolase</keyword>
<keyword evidence="3" id="KW-0964">Secreted</keyword>
<organism evidence="11 12">
    <name type="scientific">Populus tomentosa</name>
    <name type="common">Chinese white poplar</name>
    <dbReference type="NCBI Taxonomy" id="118781"/>
    <lineage>
        <taxon>Eukaryota</taxon>
        <taxon>Viridiplantae</taxon>
        <taxon>Streptophyta</taxon>
        <taxon>Embryophyta</taxon>
        <taxon>Tracheophyta</taxon>
        <taxon>Spermatophyta</taxon>
        <taxon>Magnoliopsida</taxon>
        <taxon>eudicotyledons</taxon>
        <taxon>Gunneridae</taxon>
        <taxon>Pentapetalae</taxon>
        <taxon>rosids</taxon>
        <taxon>fabids</taxon>
        <taxon>Malpighiales</taxon>
        <taxon>Salicaceae</taxon>
        <taxon>Saliceae</taxon>
        <taxon>Populus</taxon>
    </lineage>
</organism>
<keyword evidence="5 10" id="KW-0645">Protease</keyword>
<dbReference type="PANTHER" id="PTHR11802">
    <property type="entry name" value="SERINE PROTEASE FAMILY S10 SERINE CARBOXYPEPTIDASE"/>
    <property type="match status" value="1"/>
</dbReference>
<name>A0A8X7ZW18_POPTO</name>
<dbReference type="InterPro" id="IPR018202">
    <property type="entry name" value="Ser_caboxypep_ser_AS"/>
</dbReference>
<keyword evidence="9" id="KW-0325">Glycoprotein</keyword>
<comment type="similarity">
    <text evidence="2 10">Belongs to the peptidase S10 family.</text>
</comment>
<evidence type="ECO:0000313" key="12">
    <source>
        <dbReference type="Proteomes" id="UP000886885"/>
    </source>
</evidence>
<evidence type="ECO:0000256" key="3">
    <source>
        <dbReference type="ARBA" id="ARBA00022525"/>
    </source>
</evidence>
<sequence length="476" mass="53878">MHHFLFSEAISLTKLFFISNMDLVPKVTVFLASVLFALSSVVSIRHWHFPGQPPGGEHLVTNLPGQPDVNFKHYAGYVTVNEQKGRALFYWFYEATTHPEEKALVPWLNGGPGCSSDAEANMLFLESPVGVGFSYSNTTNDYHIIGDEFTANDSYAFLQKWFLMFPSYRKRAFYIAGESYAGKYVPELAELITDKNNDPSLYIDLKAILLGNPETSDAEDWRGMVDYAWSHAVISDETHKIIRQSCNFDSNDTWSNDDCTESVDELIKQYKEIDIFSLYTSASETDHELFVLLEFSADEIPTQTSCRRGLFLTSSFDMPRIMGGYDPCRDEYAKGFYNRPDVQKALHVSDGHVLKNWSICNKKIFEEWPDSKTSVLPIYKKLIARGLKIWVYSGDTDGGVSVLSTRYSLSSLGLQITKAWRPWYHQKQVSGWFQEYGGLTFATFRGAGHAVPIFKPSNSLAFFSAVLLGESLPCEQ</sequence>
<dbReference type="GO" id="GO:0005773">
    <property type="term" value="C:vacuole"/>
    <property type="evidence" value="ECO:0007669"/>
    <property type="project" value="TreeGrafter"/>
</dbReference>
<evidence type="ECO:0000256" key="9">
    <source>
        <dbReference type="ARBA" id="ARBA00023180"/>
    </source>
</evidence>
<dbReference type="EC" id="3.4.16.-" evidence="10"/>
<evidence type="ECO:0000256" key="2">
    <source>
        <dbReference type="ARBA" id="ARBA00009431"/>
    </source>
</evidence>
<protein>
    <recommendedName>
        <fullName evidence="10">Carboxypeptidase</fullName>
        <ecNumber evidence="10">3.4.16.-</ecNumber>
    </recommendedName>
</protein>
<keyword evidence="8" id="KW-1015">Disulfide bond</keyword>
<accession>A0A8X7ZW18</accession>
<dbReference type="Proteomes" id="UP000886885">
    <property type="component" value="Chromosome 4D"/>
</dbReference>
<reference evidence="11" key="1">
    <citation type="journal article" date="2020" name="bioRxiv">
        <title>Hybrid origin of Populus tomentosa Carr. identified through genome sequencing and phylogenomic analysis.</title>
        <authorList>
            <person name="An X."/>
            <person name="Gao K."/>
            <person name="Chen Z."/>
            <person name="Li J."/>
            <person name="Yang X."/>
            <person name="Yang X."/>
            <person name="Zhou J."/>
            <person name="Guo T."/>
            <person name="Zhao T."/>
            <person name="Huang S."/>
            <person name="Miao D."/>
            <person name="Khan W.U."/>
            <person name="Rao P."/>
            <person name="Ye M."/>
            <person name="Lei B."/>
            <person name="Liao W."/>
            <person name="Wang J."/>
            <person name="Ji L."/>
            <person name="Li Y."/>
            <person name="Guo B."/>
            <person name="Mustafa N.S."/>
            <person name="Li S."/>
            <person name="Yun Q."/>
            <person name="Keller S.R."/>
            <person name="Mao J."/>
            <person name="Zhang R."/>
            <person name="Strauss S.H."/>
        </authorList>
    </citation>
    <scope>NUCLEOTIDE SEQUENCE</scope>
    <source>
        <strain evidence="11">GM15</strain>
        <tissue evidence="11">Leaf</tissue>
    </source>
</reference>
<dbReference type="GO" id="GO:0006508">
    <property type="term" value="P:proteolysis"/>
    <property type="evidence" value="ECO:0007669"/>
    <property type="project" value="UniProtKB-KW"/>
</dbReference>
<dbReference type="PROSITE" id="PS00131">
    <property type="entry name" value="CARBOXYPEPT_SER_SER"/>
    <property type="match status" value="1"/>
</dbReference>
<gene>
    <name evidence="11" type="ORF">POTOM_016797</name>
</gene>
<evidence type="ECO:0000313" key="11">
    <source>
        <dbReference type="EMBL" id="KAG6776999.1"/>
    </source>
</evidence>
<dbReference type="Pfam" id="PF00450">
    <property type="entry name" value="Peptidase_S10"/>
    <property type="match status" value="2"/>
</dbReference>
<dbReference type="GO" id="GO:0004185">
    <property type="term" value="F:serine-type carboxypeptidase activity"/>
    <property type="evidence" value="ECO:0007669"/>
    <property type="project" value="UniProtKB-UniRule"/>
</dbReference>
<dbReference type="PANTHER" id="PTHR11802:SF15">
    <property type="entry name" value="SERINE CARBOXYPEPTIDASE-LIKE 32"/>
    <property type="match status" value="1"/>
</dbReference>
<dbReference type="OrthoDB" id="443318at2759"/>
<proteinExistence type="inferred from homology"/>
<dbReference type="GO" id="GO:0005576">
    <property type="term" value="C:extracellular region"/>
    <property type="evidence" value="ECO:0007669"/>
    <property type="project" value="UniProtKB-SubCell"/>
</dbReference>
<evidence type="ECO:0000256" key="5">
    <source>
        <dbReference type="ARBA" id="ARBA00022670"/>
    </source>
</evidence>
<evidence type="ECO:0000256" key="4">
    <source>
        <dbReference type="ARBA" id="ARBA00022645"/>
    </source>
</evidence>
<keyword evidence="12" id="KW-1185">Reference proteome</keyword>
<evidence type="ECO:0000256" key="1">
    <source>
        <dbReference type="ARBA" id="ARBA00004613"/>
    </source>
</evidence>
<dbReference type="InterPro" id="IPR001563">
    <property type="entry name" value="Peptidase_S10"/>
</dbReference>
<evidence type="ECO:0000256" key="7">
    <source>
        <dbReference type="ARBA" id="ARBA00022801"/>
    </source>
</evidence>
<dbReference type="AlphaFoldDB" id="A0A8X7ZW18"/>
<evidence type="ECO:0000256" key="6">
    <source>
        <dbReference type="ARBA" id="ARBA00022729"/>
    </source>
</evidence>
<comment type="caution">
    <text evidence="11">The sequence shown here is derived from an EMBL/GenBank/DDBJ whole genome shotgun (WGS) entry which is preliminary data.</text>
</comment>
<dbReference type="EMBL" id="JAAWWB010000008">
    <property type="protein sequence ID" value="KAG6776999.1"/>
    <property type="molecule type" value="Genomic_DNA"/>
</dbReference>
<comment type="subcellular location">
    <subcellularLocation>
        <location evidence="1">Secreted</location>
    </subcellularLocation>
</comment>
<evidence type="ECO:0000256" key="8">
    <source>
        <dbReference type="ARBA" id="ARBA00023157"/>
    </source>
</evidence>
<keyword evidence="6" id="KW-0732">Signal</keyword>